<proteinExistence type="predicted"/>
<dbReference type="Gene3D" id="3.90.190.10">
    <property type="entry name" value="Protein tyrosine phosphatase superfamily"/>
    <property type="match status" value="1"/>
</dbReference>
<dbReference type="Proteomes" id="UP000035681">
    <property type="component" value="Unplaced"/>
</dbReference>
<dbReference type="SMART" id="SM00404">
    <property type="entry name" value="PTPc_motif"/>
    <property type="match status" value="1"/>
</dbReference>
<feature type="domain" description="Tyrosine-protein phosphatase" evidence="2">
    <location>
        <begin position="209"/>
        <end position="460"/>
    </location>
</feature>
<dbReference type="PROSITE" id="PS00383">
    <property type="entry name" value="TYR_PHOSPHATASE_1"/>
    <property type="match status" value="1"/>
</dbReference>
<sequence length="500" mass="57026">MPIPKDSTMKTKNQNKRKNVLLDDMKTCDENEKKSKDVTKKSLENVKSMYNSVSKIKASSCNGVSGKASKASSSINLKSQGNNKSEDFKSNDQSCVKPKKKGISKNVKCSLGDVNKNKNKKEFLKNEDEEGEGINDGTKDNLDIDSNIEQLADMTKTYYITTDATTDVRKKFCEQLIELKNIKKVVGNKEFKNPKYKPKDLPATAFAKNLNLNRYNDVKCIDKTRVKLNRNIPGFKGKKASKNSFNEDKSSSNDSDYIHANYVKIPNSDFTYICCQGPMENTLEDHWLMCWQENVKVIVMLCEVIEDNEEKCHKYWPDLMTKKAYGGIVVSNEKEDTNKYANVVIRTFRVQLGEKKRTIIQYHMRSWPDRLIPTGTPIICCLQREVQLVSGLNPIVVHCSAGIGRTGTFMGVHYLSERFKVSPGGSTNVMEALKELREQRLQSVQSTIQFGYLHICLLQYFCEENVFEYTDSVKEFIAKSVDLVHEYALRLAKKIKEKEC</sequence>
<feature type="region of interest" description="Disordered" evidence="1">
    <location>
        <begin position="57"/>
        <end position="99"/>
    </location>
</feature>
<feature type="domain" description="Tyrosine specific protein phosphatases" evidence="3">
    <location>
        <begin position="390"/>
        <end position="451"/>
    </location>
</feature>
<evidence type="ECO:0000259" key="2">
    <source>
        <dbReference type="PROSITE" id="PS50055"/>
    </source>
</evidence>
<dbReference type="InterPro" id="IPR003595">
    <property type="entry name" value="Tyr_Pase_cat"/>
</dbReference>
<evidence type="ECO:0000313" key="5">
    <source>
        <dbReference type="WBParaSite" id="SSTP_0000527800.1"/>
    </source>
</evidence>
<dbReference type="STRING" id="6248.A0A0K0E703"/>
<dbReference type="InterPro" id="IPR029021">
    <property type="entry name" value="Prot-tyrosine_phosphatase-like"/>
</dbReference>
<dbReference type="PRINTS" id="PR00700">
    <property type="entry name" value="PRTYPHPHTASE"/>
</dbReference>
<dbReference type="PANTHER" id="PTHR46163">
    <property type="entry name" value="TYROSINE-PROTEIN PHOSPHATASE-RELATED"/>
    <property type="match status" value="1"/>
</dbReference>
<evidence type="ECO:0000313" key="4">
    <source>
        <dbReference type="Proteomes" id="UP000035681"/>
    </source>
</evidence>
<dbReference type="WBParaSite" id="TCONS_00001823.p1">
    <property type="protein sequence ID" value="TCONS_00001823.p1"/>
    <property type="gene ID" value="XLOC_001725"/>
</dbReference>
<feature type="compositionally biased region" description="Low complexity" evidence="1">
    <location>
        <begin position="63"/>
        <end position="74"/>
    </location>
</feature>
<dbReference type="CDD" id="cd00047">
    <property type="entry name" value="PTPc"/>
    <property type="match status" value="1"/>
</dbReference>
<dbReference type="InterPro" id="IPR000387">
    <property type="entry name" value="Tyr_Pase_dom"/>
</dbReference>
<keyword evidence="4" id="KW-1185">Reference proteome</keyword>
<feature type="compositionally biased region" description="Basic and acidic residues" evidence="1">
    <location>
        <begin position="20"/>
        <end position="41"/>
    </location>
</feature>
<accession>A0A0K0E703</accession>
<dbReference type="SMART" id="SM00194">
    <property type="entry name" value="PTPc"/>
    <property type="match status" value="1"/>
</dbReference>
<evidence type="ECO:0000313" key="6">
    <source>
        <dbReference type="WBParaSite" id="TCONS_00001823.p1"/>
    </source>
</evidence>
<evidence type="ECO:0000259" key="3">
    <source>
        <dbReference type="PROSITE" id="PS50056"/>
    </source>
</evidence>
<dbReference type="InterPro" id="IPR052782">
    <property type="entry name" value="Oocyte-zygote_transition_reg"/>
</dbReference>
<feature type="region of interest" description="Disordered" evidence="1">
    <location>
        <begin position="1"/>
        <end position="41"/>
    </location>
</feature>
<dbReference type="GO" id="GO:0004725">
    <property type="term" value="F:protein tyrosine phosphatase activity"/>
    <property type="evidence" value="ECO:0007669"/>
    <property type="project" value="InterPro"/>
</dbReference>
<dbReference type="AlphaFoldDB" id="A0A0K0E703"/>
<protein>
    <submittedName>
        <fullName evidence="6">Protein-tyrosine-phosphatase</fullName>
    </submittedName>
</protein>
<dbReference type="WBParaSite" id="SSTP_0000527800.1">
    <property type="protein sequence ID" value="SSTP_0000527800.1"/>
    <property type="gene ID" value="SSTP_0000527800"/>
</dbReference>
<name>A0A0K0E703_STRER</name>
<dbReference type="PROSITE" id="PS50056">
    <property type="entry name" value="TYR_PHOSPHATASE_2"/>
    <property type="match status" value="1"/>
</dbReference>
<dbReference type="InterPro" id="IPR016130">
    <property type="entry name" value="Tyr_Pase_AS"/>
</dbReference>
<organism evidence="5">
    <name type="scientific">Strongyloides stercoralis</name>
    <name type="common">Threadworm</name>
    <dbReference type="NCBI Taxonomy" id="6248"/>
    <lineage>
        <taxon>Eukaryota</taxon>
        <taxon>Metazoa</taxon>
        <taxon>Ecdysozoa</taxon>
        <taxon>Nematoda</taxon>
        <taxon>Chromadorea</taxon>
        <taxon>Rhabditida</taxon>
        <taxon>Tylenchina</taxon>
        <taxon>Panagrolaimomorpha</taxon>
        <taxon>Strongyloidoidea</taxon>
        <taxon>Strongyloididae</taxon>
        <taxon>Strongyloides</taxon>
    </lineage>
</organism>
<dbReference type="PROSITE" id="PS50055">
    <property type="entry name" value="TYR_PHOSPHATASE_PTP"/>
    <property type="match status" value="1"/>
</dbReference>
<dbReference type="InterPro" id="IPR000242">
    <property type="entry name" value="PTP_cat"/>
</dbReference>
<dbReference type="Pfam" id="PF00102">
    <property type="entry name" value="Y_phosphatase"/>
    <property type="match status" value="1"/>
</dbReference>
<reference evidence="5" key="1">
    <citation type="submission" date="2015-08" db="UniProtKB">
        <authorList>
            <consortium name="WormBaseParasite"/>
        </authorList>
    </citation>
    <scope>IDENTIFICATION</scope>
</reference>
<dbReference type="SUPFAM" id="SSF52799">
    <property type="entry name" value="(Phosphotyrosine protein) phosphatases II"/>
    <property type="match status" value="1"/>
</dbReference>
<evidence type="ECO:0000256" key="1">
    <source>
        <dbReference type="SAM" id="MobiDB-lite"/>
    </source>
</evidence>